<dbReference type="PROSITE" id="PS01081">
    <property type="entry name" value="HTH_TETR_1"/>
    <property type="match status" value="1"/>
</dbReference>
<dbReference type="PRINTS" id="PR00455">
    <property type="entry name" value="HTHTETR"/>
</dbReference>
<dbReference type="InterPro" id="IPR023772">
    <property type="entry name" value="DNA-bd_HTH_TetR-type_CS"/>
</dbReference>
<evidence type="ECO:0000313" key="5">
    <source>
        <dbReference type="Proteomes" id="UP000315938"/>
    </source>
</evidence>
<dbReference type="PROSITE" id="PS50977">
    <property type="entry name" value="HTH_TETR_2"/>
    <property type="match status" value="1"/>
</dbReference>
<dbReference type="PANTHER" id="PTHR43479">
    <property type="entry name" value="ACREF/ENVCD OPERON REPRESSOR-RELATED"/>
    <property type="match status" value="1"/>
</dbReference>
<proteinExistence type="predicted"/>
<dbReference type="EMBL" id="VKID01000001">
    <property type="protein sequence ID" value="TRY00048.1"/>
    <property type="molecule type" value="Genomic_DNA"/>
</dbReference>
<comment type="caution">
    <text evidence="4">The sequence shown here is derived from an EMBL/GenBank/DDBJ whole genome shotgun (WGS) entry which is preliminary data.</text>
</comment>
<reference evidence="4 5" key="1">
    <citation type="submission" date="2019-07" db="EMBL/GenBank/DDBJ databases">
        <title>Genome sequence of Acholeplasma laidlawii strain with increased resistance to erythromycin.</title>
        <authorList>
            <person name="Medvedeva E.S."/>
            <person name="Baranova N.B."/>
            <person name="Siniagina M.N."/>
            <person name="Mouzykantov A."/>
            <person name="Chernova O.A."/>
            <person name="Chernov V.M."/>
        </authorList>
    </citation>
    <scope>NUCLEOTIDE SEQUENCE [LARGE SCALE GENOMIC DNA]</scope>
    <source>
        <strain evidence="4 5">PG8REry</strain>
    </source>
</reference>
<name>A0A553IIM3_ACHLA</name>
<dbReference type="GO" id="GO:0003677">
    <property type="term" value="F:DNA binding"/>
    <property type="evidence" value="ECO:0007669"/>
    <property type="project" value="UniProtKB-UniRule"/>
</dbReference>
<dbReference type="GeneID" id="41338682"/>
<gene>
    <name evidence="4" type="ORF">FNV44_03105</name>
</gene>
<sequence length="205" mass="24088">MTSNSIRLPKTQTGYKSFYRILKVSRKLFAEKGFLATSTNEIIAEAKVAIGTFYIYFDDKRAVYDYLLNDYSKQIRKIIQIAIKDLPTREEKERVGLKTFINFSRQDPLSYRIIWESMFVDHDLFQDYYSNFAKVYMKNLQTAVDAHEVDSNIDLETLAFMLMGISNFIGMQILFKDKISDAEIDRIVDQVIYFLKYGMFTNRSN</sequence>
<dbReference type="AlphaFoldDB" id="A0A553IIM3"/>
<dbReference type="RefSeq" id="WP_012242451.1">
    <property type="nucleotide sequence ID" value="NZ_JACAOE010000001.1"/>
</dbReference>
<dbReference type="InterPro" id="IPR001647">
    <property type="entry name" value="HTH_TetR"/>
</dbReference>
<dbReference type="PANTHER" id="PTHR43479:SF11">
    <property type="entry name" value="ACREF_ENVCD OPERON REPRESSOR-RELATED"/>
    <property type="match status" value="1"/>
</dbReference>
<dbReference type="OMA" id="DFLGMRW"/>
<protein>
    <submittedName>
        <fullName evidence="4">TetR/AcrR family transcriptional regulator</fullName>
    </submittedName>
</protein>
<organism evidence="4 5">
    <name type="scientific">Acholeplasma laidlawii</name>
    <dbReference type="NCBI Taxonomy" id="2148"/>
    <lineage>
        <taxon>Bacteria</taxon>
        <taxon>Bacillati</taxon>
        <taxon>Mycoplasmatota</taxon>
        <taxon>Mollicutes</taxon>
        <taxon>Acholeplasmatales</taxon>
        <taxon>Acholeplasmataceae</taxon>
        <taxon>Acholeplasma</taxon>
    </lineage>
</organism>
<evidence type="ECO:0000313" key="4">
    <source>
        <dbReference type="EMBL" id="TRY00048.1"/>
    </source>
</evidence>
<dbReference type="SUPFAM" id="SSF46689">
    <property type="entry name" value="Homeodomain-like"/>
    <property type="match status" value="1"/>
</dbReference>
<dbReference type="Gene3D" id="1.10.357.10">
    <property type="entry name" value="Tetracycline Repressor, domain 2"/>
    <property type="match status" value="1"/>
</dbReference>
<feature type="DNA-binding region" description="H-T-H motif" evidence="2">
    <location>
        <begin position="38"/>
        <end position="57"/>
    </location>
</feature>
<evidence type="ECO:0000259" key="3">
    <source>
        <dbReference type="PROSITE" id="PS50977"/>
    </source>
</evidence>
<feature type="domain" description="HTH tetR-type" evidence="3">
    <location>
        <begin position="15"/>
        <end position="75"/>
    </location>
</feature>
<dbReference type="Pfam" id="PF00440">
    <property type="entry name" value="TetR_N"/>
    <property type="match status" value="1"/>
</dbReference>
<dbReference type="SUPFAM" id="SSF48498">
    <property type="entry name" value="Tetracyclin repressor-like, C-terminal domain"/>
    <property type="match status" value="1"/>
</dbReference>
<dbReference type="InterPro" id="IPR009057">
    <property type="entry name" value="Homeodomain-like_sf"/>
</dbReference>
<dbReference type="InterPro" id="IPR036271">
    <property type="entry name" value="Tet_transcr_reg_TetR-rel_C_sf"/>
</dbReference>
<evidence type="ECO:0000256" key="2">
    <source>
        <dbReference type="PROSITE-ProRule" id="PRU00335"/>
    </source>
</evidence>
<evidence type="ECO:0000256" key="1">
    <source>
        <dbReference type="ARBA" id="ARBA00023125"/>
    </source>
</evidence>
<dbReference type="InterPro" id="IPR050624">
    <property type="entry name" value="HTH-type_Tx_Regulator"/>
</dbReference>
<dbReference type="Proteomes" id="UP000315938">
    <property type="component" value="Unassembled WGS sequence"/>
</dbReference>
<keyword evidence="1 2" id="KW-0238">DNA-binding</keyword>
<accession>A0A553IIM3</accession>